<keyword evidence="2" id="KW-1185">Reference proteome</keyword>
<evidence type="ECO:0000313" key="2">
    <source>
        <dbReference type="Proteomes" id="UP000672039"/>
    </source>
</evidence>
<dbReference type="RefSeq" id="WP_210222897.1">
    <property type="nucleotide sequence ID" value="NZ_CP072801.1"/>
</dbReference>
<reference evidence="1 2" key="1">
    <citation type="submission" date="2021-04" db="EMBL/GenBank/DDBJ databases">
        <title>Genomics, taxonomy and metabolism of representatives of sulfur bacteria of the genus Thiothrix: Thiothrix fructosivorans QT, Thiothrix unzii A1T and three new species, Thiothrix subterranea sp. nov., Thiothrix litoralis sp. nov. and 'Candidatus Thiothrix anitrata' sp. nov.</title>
        <authorList>
            <person name="Ravin N.V."/>
            <person name="Smolyakov D."/>
            <person name="Rudenko T.S."/>
            <person name="Mardanov A.V."/>
            <person name="Beletsky A.V."/>
            <person name="Markov N.D."/>
            <person name="Fomenkov A.I."/>
            <person name="Roberts R.J."/>
            <person name="Karnachuk O.V."/>
            <person name="Novikov A."/>
            <person name="Grabovich M.Y."/>
        </authorList>
    </citation>
    <scope>NUCLEOTIDE SEQUENCE [LARGE SCALE GENOMIC DNA]</scope>
    <source>
        <strain evidence="1 2">AS</strain>
    </source>
</reference>
<evidence type="ECO:0000313" key="1">
    <source>
        <dbReference type="EMBL" id="QTR46564.1"/>
    </source>
</evidence>
<dbReference type="EMBL" id="CP072801">
    <property type="protein sequence ID" value="QTR46564.1"/>
    <property type="molecule type" value="Genomic_DNA"/>
</dbReference>
<proteinExistence type="predicted"/>
<gene>
    <name evidence="1" type="ORF">J9253_00975</name>
</gene>
<name>A0ABX7WS95_9GAMM</name>
<accession>A0ABX7WS95</accession>
<sequence length="184" mass="20179">MIDASVLVNPVNSGDLGMQQLPAPTAQDVKRFEDVMTYGDLSIDPAQDVKEPILSIVEPSGESFGGFKQALLNKVQGMDSSYHSVLSEFQGMPEMRQHMVADRATVDTTAQIRTYPETATMNNQSGQMETAAQSVADNILSAAEYQNKVYQWASKMEMWFSHMKIISSAVGQVSQGFKTLFQAG</sequence>
<dbReference type="Proteomes" id="UP000672039">
    <property type="component" value="Chromosome"/>
</dbReference>
<organism evidence="1 2">
    <name type="scientific">Thiothrix litoralis</name>
    <dbReference type="NCBI Taxonomy" id="2891210"/>
    <lineage>
        <taxon>Bacteria</taxon>
        <taxon>Pseudomonadati</taxon>
        <taxon>Pseudomonadota</taxon>
        <taxon>Gammaproteobacteria</taxon>
        <taxon>Thiotrichales</taxon>
        <taxon>Thiotrichaceae</taxon>
        <taxon>Thiothrix</taxon>
    </lineage>
</organism>
<protein>
    <submittedName>
        <fullName evidence="1">Uncharacterized protein</fullName>
    </submittedName>
</protein>